<dbReference type="OrthoDB" id="5524783at2"/>
<evidence type="ECO:0000256" key="1">
    <source>
        <dbReference type="SAM" id="MobiDB-lite"/>
    </source>
</evidence>
<dbReference type="AlphaFoldDB" id="A0A2S9XG84"/>
<dbReference type="Pfam" id="PF17517">
    <property type="entry name" value="IgGFc_binding"/>
    <property type="match status" value="1"/>
</dbReference>
<dbReference type="EMBL" id="PVNK01000229">
    <property type="protein sequence ID" value="PRP91876.1"/>
    <property type="molecule type" value="Genomic_DNA"/>
</dbReference>
<protein>
    <recommendedName>
        <fullName evidence="3">IgGFc-binding protein N-terminal domain-containing protein</fullName>
    </recommendedName>
</protein>
<feature type="signal peptide" evidence="2">
    <location>
        <begin position="1"/>
        <end position="19"/>
    </location>
</feature>
<dbReference type="Proteomes" id="UP000237968">
    <property type="component" value="Unassembled WGS sequence"/>
</dbReference>
<dbReference type="RefSeq" id="WP_106394449.1">
    <property type="nucleotide sequence ID" value="NZ_PVNK01000229.1"/>
</dbReference>
<dbReference type="InterPro" id="IPR035234">
    <property type="entry name" value="IgGFc-bd_N"/>
</dbReference>
<evidence type="ECO:0000313" key="5">
    <source>
        <dbReference type="Proteomes" id="UP000237968"/>
    </source>
</evidence>
<name>A0A2S9XG84_9BACT</name>
<keyword evidence="2" id="KW-0732">Signal</keyword>
<dbReference type="PROSITE" id="PS51257">
    <property type="entry name" value="PROKAR_LIPOPROTEIN"/>
    <property type="match status" value="1"/>
</dbReference>
<proteinExistence type="predicted"/>
<evidence type="ECO:0000259" key="3">
    <source>
        <dbReference type="Pfam" id="PF17517"/>
    </source>
</evidence>
<feature type="compositionally biased region" description="Acidic residues" evidence="1">
    <location>
        <begin position="48"/>
        <end position="64"/>
    </location>
</feature>
<feature type="chain" id="PRO_5015444070" description="IgGFc-binding protein N-terminal domain-containing protein" evidence="2">
    <location>
        <begin position="20"/>
        <end position="567"/>
    </location>
</feature>
<organism evidence="4 5">
    <name type="scientific">Enhygromyxa salina</name>
    <dbReference type="NCBI Taxonomy" id="215803"/>
    <lineage>
        <taxon>Bacteria</taxon>
        <taxon>Pseudomonadati</taxon>
        <taxon>Myxococcota</taxon>
        <taxon>Polyangia</taxon>
        <taxon>Nannocystales</taxon>
        <taxon>Nannocystaceae</taxon>
        <taxon>Enhygromyxa</taxon>
    </lineage>
</organism>
<gene>
    <name evidence="4" type="ORF">ENSA5_52180</name>
</gene>
<feature type="region of interest" description="Disordered" evidence="1">
    <location>
        <begin position="37"/>
        <end position="81"/>
    </location>
</feature>
<comment type="caution">
    <text evidence="4">The sequence shown here is derived from an EMBL/GenBank/DDBJ whole genome shotgun (WGS) entry which is preliminary data.</text>
</comment>
<accession>A0A2S9XG84</accession>
<keyword evidence="5" id="KW-1185">Reference proteome</keyword>
<evidence type="ECO:0000313" key="4">
    <source>
        <dbReference type="EMBL" id="PRP91876.1"/>
    </source>
</evidence>
<sequence>MCRHQHHRILLLTSLAALASACSLEIVDTLVGARTDEGASAETGWADEGGDAEGGDDEGGDDEGGGAGGGEGLGEPLFDVGDAEAPTSSCELAAQLPSHIGCEFYGLDLDGPGLYDTDPFGFVVINPALDPVEVTLERHSARGWVEVETKMIGGEDEGVFLPANDGQVHQTGLHEHATLRLTAAAPIIVIQASPAEGSGHSASATMLQPSAAWSSVNPVAGWRTHQDFGEPSFLAVLAQTSGTSVALRPTFGIDEEPPDWAMLWTEEVVDPEEPPVEILTLPVEPGQLLRLDATAIDATEVDHGTSGSLVESGQEHLISVFSAHTCAAIPEYEGACGHMQEQLSPRLVGTRFVGPRLIAADAGLGPDAGLVHERTMIQVVATAPDTEVVFSYFDGQASVELDTVTIDPDQPYAVYAVEHDLAVVADQPIVATAYMTNAQLTPLGSPSMVQLAPVEQWTGRHWVWAPAGFETQLVVSSTASAAVEVQWLSGLDGELEPQPSPAVLELEQAAADGLEPWTIRRYAVGPGLHRVESSGPASVVVAGWRVGDGFAYLGGWGASFADLGPAG</sequence>
<evidence type="ECO:0000256" key="2">
    <source>
        <dbReference type="SAM" id="SignalP"/>
    </source>
</evidence>
<reference evidence="4 5" key="1">
    <citation type="submission" date="2018-03" db="EMBL/GenBank/DDBJ databases">
        <title>Draft Genome Sequences of the Obligatory Marine Myxobacteria Enhygromyxa salina SWB005.</title>
        <authorList>
            <person name="Poehlein A."/>
            <person name="Moghaddam J.A."/>
            <person name="Harms H."/>
            <person name="Alanjari M."/>
            <person name="Koenig G.M."/>
            <person name="Daniel R."/>
            <person name="Schaeberle T.F."/>
        </authorList>
    </citation>
    <scope>NUCLEOTIDE SEQUENCE [LARGE SCALE GENOMIC DNA]</scope>
    <source>
        <strain evidence="4 5">SWB005</strain>
    </source>
</reference>
<feature type="domain" description="IgGFc-binding protein N-terminal" evidence="3">
    <location>
        <begin position="203"/>
        <end position="543"/>
    </location>
</feature>